<dbReference type="Pfam" id="PF00535">
    <property type="entry name" value="Glycos_transf_2"/>
    <property type="match status" value="1"/>
</dbReference>
<reference evidence="3 4" key="1">
    <citation type="submission" date="2018-04" db="EMBL/GenBank/DDBJ databases">
        <authorList>
            <person name="Go L.Y."/>
            <person name="Mitchell J.A."/>
        </authorList>
    </citation>
    <scope>NUCLEOTIDE SEQUENCE [LARGE SCALE GENOMIC DNA]</scope>
    <source>
        <strain evidence="3 4">TPD7010</strain>
    </source>
</reference>
<name>A0A2T7WYX4_MICTE</name>
<dbReference type="Proteomes" id="UP000244649">
    <property type="component" value="Unassembled WGS sequence"/>
</dbReference>
<evidence type="ECO:0000313" key="3">
    <source>
        <dbReference type="EMBL" id="PVE79770.1"/>
    </source>
</evidence>
<dbReference type="InterPro" id="IPR001173">
    <property type="entry name" value="Glyco_trans_2-like"/>
</dbReference>
<comment type="caution">
    <text evidence="3">The sequence shown here is derived from an EMBL/GenBank/DDBJ whole genome shotgun (WGS) entry which is preliminary data.</text>
</comment>
<protein>
    <recommendedName>
        <fullName evidence="2">Glycosyltransferase 2-like domain-containing protein</fullName>
    </recommendedName>
</protein>
<proteinExistence type="predicted"/>
<evidence type="ECO:0000256" key="1">
    <source>
        <dbReference type="SAM" id="MobiDB-lite"/>
    </source>
</evidence>
<organism evidence="3 4">
    <name type="scientific">Microbacterium testaceum</name>
    <name type="common">Aureobacterium testaceum</name>
    <name type="synonym">Brevibacterium testaceum</name>
    <dbReference type="NCBI Taxonomy" id="2033"/>
    <lineage>
        <taxon>Bacteria</taxon>
        <taxon>Bacillati</taxon>
        <taxon>Actinomycetota</taxon>
        <taxon>Actinomycetes</taxon>
        <taxon>Micrococcales</taxon>
        <taxon>Microbacteriaceae</taxon>
        <taxon>Microbacterium</taxon>
    </lineage>
</organism>
<dbReference type="EMBL" id="QDFT01000001">
    <property type="protein sequence ID" value="PVE79770.1"/>
    <property type="molecule type" value="Genomic_DNA"/>
</dbReference>
<sequence>MPRPPRGTRSSPGGRADSPRGPSDGQNRLVNIGFVVTTLGRLEPLRALLTSLEAQLRDGDHVVLVAQGAQDAVAELAREFAARGVAVTATVSERGASLGRNTGVAALPAGEAVVTFPNDNTTYPAGTVEALHAAVDDQAFRAGGFTSWDERGPKTTLPAPGTPLDKYNVWAVIEMGILMRRSLFDAVGGFSEAMGPGSATPWQVAEGTDLLLRAMAYEPSLERSFRWLPAHVHVDGISTGFGLTTAERRRKLRAYGRGTGRAFATHGYPLWWRAAFTGAGLLYGVRNPRPITVLDGWPMFLGRLEGALGRTFGQARMVSTTR</sequence>
<dbReference type="InterPro" id="IPR029044">
    <property type="entry name" value="Nucleotide-diphossugar_trans"/>
</dbReference>
<feature type="region of interest" description="Disordered" evidence="1">
    <location>
        <begin position="1"/>
        <end position="27"/>
    </location>
</feature>
<gene>
    <name evidence="3" type="ORF">DC432_00505</name>
</gene>
<evidence type="ECO:0000259" key="2">
    <source>
        <dbReference type="Pfam" id="PF00535"/>
    </source>
</evidence>
<dbReference type="Gene3D" id="3.90.550.10">
    <property type="entry name" value="Spore Coat Polysaccharide Biosynthesis Protein SpsA, Chain A"/>
    <property type="match status" value="1"/>
</dbReference>
<feature type="domain" description="Glycosyltransferase 2-like" evidence="2">
    <location>
        <begin position="35"/>
        <end position="138"/>
    </location>
</feature>
<accession>A0A2T7WYX4</accession>
<evidence type="ECO:0000313" key="4">
    <source>
        <dbReference type="Proteomes" id="UP000244649"/>
    </source>
</evidence>
<dbReference type="AlphaFoldDB" id="A0A2T7WYX4"/>
<dbReference type="SUPFAM" id="SSF53448">
    <property type="entry name" value="Nucleotide-diphospho-sugar transferases"/>
    <property type="match status" value="1"/>
</dbReference>